<feature type="compositionally biased region" description="Polar residues" evidence="1">
    <location>
        <begin position="112"/>
        <end position="125"/>
    </location>
</feature>
<feature type="compositionally biased region" description="Low complexity" evidence="1">
    <location>
        <begin position="252"/>
        <end position="266"/>
    </location>
</feature>
<feature type="region of interest" description="Disordered" evidence="1">
    <location>
        <begin position="152"/>
        <end position="200"/>
    </location>
</feature>
<keyword evidence="3" id="KW-1185">Reference proteome</keyword>
<dbReference type="AlphaFoldDB" id="A0A067CGD1"/>
<evidence type="ECO:0000256" key="1">
    <source>
        <dbReference type="SAM" id="MobiDB-lite"/>
    </source>
</evidence>
<feature type="region of interest" description="Disordered" evidence="1">
    <location>
        <begin position="100"/>
        <end position="125"/>
    </location>
</feature>
<dbReference type="OMA" id="PAYCARW"/>
<dbReference type="EMBL" id="KK583212">
    <property type="protein sequence ID" value="KDO28195.1"/>
    <property type="molecule type" value="Genomic_DNA"/>
</dbReference>
<feature type="region of interest" description="Disordered" evidence="1">
    <location>
        <begin position="1"/>
        <end position="72"/>
    </location>
</feature>
<reference evidence="2 3" key="1">
    <citation type="journal article" date="2013" name="PLoS Genet.">
        <title>Distinctive expansion of potential virulence genes in the genome of the oomycete fish pathogen Saprolegnia parasitica.</title>
        <authorList>
            <person name="Jiang R.H."/>
            <person name="de Bruijn I."/>
            <person name="Haas B.J."/>
            <person name="Belmonte R."/>
            <person name="Lobach L."/>
            <person name="Christie J."/>
            <person name="van den Ackerveken G."/>
            <person name="Bottin A."/>
            <person name="Bulone V."/>
            <person name="Diaz-Moreno S.M."/>
            <person name="Dumas B."/>
            <person name="Fan L."/>
            <person name="Gaulin E."/>
            <person name="Govers F."/>
            <person name="Grenville-Briggs L.J."/>
            <person name="Horner N.R."/>
            <person name="Levin J.Z."/>
            <person name="Mammella M."/>
            <person name="Meijer H.J."/>
            <person name="Morris P."/>
            <person name="Nusbaum C."/>
            <person name="Oome S."/>
            <person name="Phillips A.J."/>
            <person name="van Rooyen D."/>
            <person name="Rzeszutek E."/>
            <person name="Saraiva M."/>
            <person name="Secombes C.J."/>
            <person name="Seidl M.F."/>
            <person name="Snel B."/>
            <person name="Stassen J.H."/>
            <person name="Sykes S."/>
            <person name="Tripathy S."/>
            <person name="van den Berg H."/>
            <person name="Vega-Arreguin J.C."/>
            <person name="Wawra S."/>
            <person name="Young S.K."/>
            <person name="Zeng Q."/>
            <person name="Dieguez-Uribeondo J."/>
            <person name="Russ C."/>
            <person name="Tyler B.M."/>
            <person name="van West P."/>
        </authorList>
    </citation>
    <scope>NUCLEOTIDE SEQUENCE [LARGE SCALE GENOMIC DNA]</scope>
    <source>
        <strain evidence="2 3">CBS 223.65</strain>
    </source>
</reference>
<feature type="compositionally biased region" description="Basic and acidic residues" evidence="1">
    <location>
        <begin position="1"/>
        <end position="13"/>
    </location>
</feature>
<dbReference type="RefSeq" id="XP_012201020.1">
    <property type="nucleotide sequence ID" value="XM_012345630.1"/>
</dbReference>
<feature type="compositionally biased region" description="Low complexity" evidence="1">
    <location>
        <begin position="535"/>
        <end position="562"/>
    </location>
</feature>
<name>A0A067CGD1_SAPPC</name>
<feature type="compositionally biased region" description="Low complexity" evidence="1">
    <location>
        <begin position="174"/>
        <end position="183"/>
    </location>
</feature>
<dbReference type="STRING" id="695850.A0A067CGD1"/>
<dbReference type="KEGG" id="spar:SPRG_06244"/>
<organism evidence="2 3">
    <name type="scientific">Saprolegnia parasitica (strain CBS 223.65)</name>
    <dbReference type="NCBI Taxonomy" id="695850"/>
    <lineage>
        <taxon>Eukaryota</taxon>
        <taxon>Sar</taxon>
        <taxon>Stramenopiles</taxon>
        <taxon>Oomycota</taxon>
        <taxon>Saprolegniomycetes</taxon>
        <taxon>Saprolegniales</taxon>
        <taxon>Saprolegniaceae</taxon>
        <taxon>Saprolegnia</taxon>
    </lineage>
</organism>
<feature type="region of interest" description="Disordered" evidence="1">
    <location>
        <begin position="224"/>
        <end position="266"/>
    </location>
</feature>
<evidence type="ECO:0000313" key="3">
    <source>
        <dbReference type="Proteomes" id="UP000030745"/>
    </source>
</evidence>
<protein>
    <submittedName>
        <fullName evidence="2">Uncharacterized protein</fullName>
    </submittedName>
</protein>
<dbReference type="OrthoDB" id="73448at2759"/>
<dbReference type="GeneID" id="24128600"/>
<feature type="region of interest" description="Disordered" evidence="1">
    <location>
        <begin position="397"/>
        <end position="422"/>
    </location>
</feature>
<dbReference type="VEuPathDB" id="FungiDB:SPRG_06244"/>
<dbReference type="Proteomes" id="UP000030745">
    <property type="component" value="Unassembled WGS sequence"/>
</dbReference>
<evidence type="ECO:0000313" key="2">
    <source>
        <dbReference type="EMBL" id="KDO28195.1"/>
    </source>
</evidence>
<proteinExistence type="predicted"/>
<gene>
    <name evidence="2" type="ORF">SPRG_06244</name>
</gene>
<sequence>MASLGPEDRRTGNDGRTTASRMAKAPVTGGAKLHPAHQRLAPTKSSIPRPYFLNYQGQGAAAPPPESGWHPTVQHNFRGIAHDSPLYARKPTAVAQTRAFFGDDESPPRASNGATLPPSSRALTTNDLSTTVDQAALASAVDDGDILLTSGPMLPRGRTLPPALNTSDLDSPMASSTASTASTGPRAPKTPSGAVGDDGLTASQKVRIGLSGLLLTSEAFRNSTGINTSGRSLRDASPGRTRALNLSSAPISPASSRTSSQGSSRSVRTEALVAKLIPTKNSVQGLIGYIKELQSSEASLRTHLDTIKTKAQEDLAASYGKVNNLESSMRVIENERLRNAMELERKAREIDALQEKIRALRKAMEGQIPATMLSQLTPLDSPETGAAFDGFTFEASPTNATTDGGLTRPSALSGPPSPMTQSPKVVLEAFAPTQPPAPFVMTSDAFAQDPPVVLSAQTSPRSPSEDVARALTSCLLHTQSSPRHKPAPVTPTIEYPAAPILSLPPVAPLSRSAPVVPPAVVANAGSQVARPPLHPSSTSPTNNAPPTVRSSTARSPPTSPSAGEGQTLTTLLTDFYKSHQPDKLKDVKHIVKTYTGKERDLLQLLQVKYGARSIQKLAAGLAIVPLPRGAAPLSTRQTGTKSWFPIRLLAVASVGSCLGLVWCGAASHLDCTSMAPVSPAYCARWTQATDDFWARTDTDTAWEVLALLPAAHDTVAAVTSDIWGNTVDRSARAWRHVQSMDVPSMTTALQDGAQAFQALLTESGPAQCKKKSGLPETLVVPGGATLQRASTDPVVFAVHAALNEVDTLAAREMQWL</sequence>
<feature type="region of interest" description="Disordered" evidence="1">
    <location>
        <begin position="528"/>
        <end position="567"/>
    </location>
</feature>
<accession>A0A067CGD1</accession>